<feature type="domain" description="Zinc knuckle CX2CX4HX4C" evidence="3">
    <location>
        <begin position="133"/>
        <end position="170"/>
    </location>
</feature>
<dbReference type="InterPro" id="IPR025836">
    <property type="entry name" value="Zn_knuckle_CX2CX4HX4C"/>
</dbReference>
<name>A0A2N9I1U7_FAGSY</name>
<accession>A0A2N9I1U7</accession>
<feature type="compositionally biased region" description="Basic and acidic residues" evidence="1">
    <location>
        <begin position="194"/>
        <end position="208"/>
    </location>
</feature>
<evidence type="ECO:0008006" key="5">
    <source>
        <dbReference type="Google" id="ProtNLM"/>
    </source>
</evidence>
<evidence type="ECO:0000256" key="1">
    <source>
        <dbReference type="SAM" id="MobiDB-lite"/>
    </source>
</evidence>
<sequence length="653" mass="74860">MEDITGRWEEFSLTGPESCGIPLSSRRANQGGTIAAKFLTRKNINIDAVARTFRPLWKADKDFTIRDMGEKKILFTFKDKIDVERVMQNGPWAYDRSLETSEAIGNTLGRVEYAPESVEESVGGPWMRVRVLIDITKPLCRGRKVTLEDGTTHWVSFKYEQLPNFCYWCGFGPRRTTVTVEGQIPEPTARNNHNHNEETGGVHEEHTQRQQQTNDGYEITMMTEEDQSITPAPVLFREQVETNFAQALNQIDVAIGTASTTKAVASTWKKRARAMQEPIGEDSQIQDNPGPYKRHKKIEDHKEGCGAALPTAMSLLSVNCRGLGNPQIVRELHNLVKQEGPKVVFLLETRLEAKNVEFLWKMVDMHGAIGVERTGMGGVLALLWAKDIQVTIHSSSVAHIDATIFDPSEKTGRIERRRQQMDGFRQVISDCALCDMEYQGKRFTWWNGRYNAECVYERLDRGLCSADWTVLFPNAKFHHLPFTNSDHDAILIRLNLRLAPSHRKPKLFRFENAWLQTEGLEDVIRVACNEPQSGYLMYQVTQRIKACRVALLQWSKAKSRPTAKQIEKMNNLIGDLERRCQEEPGERVLINRRAAAHRELNVLLAQNETYWHQQSRISWLREGGRNTKSFHATASHRRQKNVKRFKRNGWTDF</sequence>
<dbReference type="Pfam" id="PF14111">
    <property type="entry name" value="DUF4283"/>
    <property type="match status" value="1"/>
</dbReference>
<reference evidence="4" key="1">
    <citation type="submission" date="2018-02" db="EMBL/GenBank/DDBJ databases">
        <authorList>
            <person name="Cohen D.B."/>
            <person name="Kent A.D."/>
        </authorList>
    </citation>
    <scope>NUCLEOTIDE SEQUENCE</scope>
</reference>
<feature type="region of interest" description="Disordered" evidence="1">
    <location>
        <begin position="275"/>
        <end position="296"/>
    </location>
</feature>
<evidence type="ECO:0000259" key="2">
    <source>
        <dbReference type="Pfam" id="PF14111"/>
    </source>
</evidence>
<protein>
    <recommendedName>
        <fullName evidence="5">DUF4283 domain-containing protein</fullName>
    </recommendedName>
</protein>
<dbReference type="Pfam" id="PF14392">
    <property type="entry name" value="zf-CCHC_4"/>
    <property type="match status" value="1"/>
</dbReference>
<dbReference type="PANTHER" id="PTHR33710">
    <property type="entry name" value="BNAC02G09200D PROTEIN"/>
    <property type="match status" value="1"/>
</dbReference>
<gene>
    <name evidence="4" type="ORF">FSB_LOCUS45855</name>
</gene>
<dbReference type="InterPro" id="IPR025558">
    <property type="entry name" value="DUF4283"/>
</dbReference>
<proteinExistence type="predicted"/>
<dbReference type="PANTHER" id="PTHR33710:SF73">
    <property type="entry name" value="ZINC KNUCKLE CX2CX4HX4C DOMAIN-CONTAINING PROTEIN"/>
    <property type="match status" value="1"/>
</dbReference>
<organism evidence="4">
    <name type="scientific">Fagus sylvatica</name>
    <name type="common">Beechnut</name>
    <dbReference type="NCBI Taxonomy" id="28930"/>
    <lineage>
        <taxon>Eukaryota</taxon>
        <taxon>Viridiplantae</taxon>
        <taxon>Streptophyta</taxon>
        <taxon>Embryophyta</taxon>
        <taxon>Tracheophyta</taxon>
        <taxon>Spermatophyta</taxon>
        <taxon>Magnoliopsida</taxon>
        <taxon>eudicotyledons</taxon>
        <taxon>Gunneridae</taxon>
        <taxon>Pentapetalae</taxon>
        <taxon>rosids</taxon>
        <taxon>fabids</taxon>
        <taxon>Fagales</taxon>
        <taxon>Fagaceae</taxon>
        <taxon>Fagus</taxon>
    </lineage>
</organism>
<evidence type="ECO:0000259" key="3">
    <source>
        <dbReference type="Pfam" id="PF14392"/>
    </source>
</evidence>
<evidence type="ECO:0000313" key="4">
    <source>
        <dbReference type="EMBL" id="SPD17973.1"/>
    </source>
</evidence>
<dbReference type="AlphaFoldDB" id="A0A2N9I1U7"/>
<dbReference type="EMBL" id="OIVN01004546">
    <property type="protein sequence ID" value="SPD17973.1"/>
    <property type="molecule type" value="Genomic_DNA"/>
</dbReference>
<feature type="region of interest" description="Disordered" evidence="1">
    <location>
        <begin position="185"/>
        <end position="210"/>
    </location>
</feature>
<feature type="domain" description="DUF4283" evidence="2">
    <location>
        <begin position="34"/>
        <end position="96"/>
    </location>
</feature>
<dbReference type="InterPro" id="IPR036691">
    <property type="entry name" value="Endo/exonu/phosph_ase_sf"/>
</dbReference>
<dbReference type="Gene3D" id="3.60.10.10">
    <property type="entry name" value="Endonuclease/exonuclease/phosphatase"/>
    <property type="match status" value="2"/>
</dbReference>
<dbReference type="SUPFAM" id="SSF56219">
    <property type="entry name" value="DNase I-like"/>
    <property type="match status" value="1"/>
</dbReference>